<keyword evidence="2" id="KW-1185">Reference proteome</keyword>
<dbReference type="Gene3D" id="3.40.50.12780">
    <property type="entry name" value="N-terminal domain of ligase-like"/>
    <property type="match status" value="1"/>
</dbReference>
<gene>
    <name evidence="1" type="ORF">AQUSIP_04180</name>
</gene>
<proteinExistence type="predicted"/>
<dbReference type="OrthoDB" id="580775at2"/>
<dbReference type="EMBL" id="LR699119">
    <property type="protein sequence ID" value="VVC75141.1"/>
    <property type="molecule type" value="Genomic_DNA"/>
</dbReference>
<keyword evidence="1" id="KW-0436">Ligase</keyword>
<dbReference type="Proteomes" id="UP000324194">
    <property type="component" value="Chromosome 1"/>
</dbReference>
<organism evidence="1 2">
    <name type="scientific">Aquicella siphonis</name>
    <dbReference type="NCBI Taxonomy" id="254247"/>
    <lineage>
        <taxon>Bacteria</taxon>
        <taxon>Pseudomonadati</taxon>
        <taxon>Pseudomonadota</taxon>
        <taxon>Gammaproteobacteria</taxon>
        <taxon>Legionellales</taxon>
        <taxon>Coxiellaceae</taxon>
        <taxon>Aquicella</taxon>
    </lineage>
</organism>
<dbReference type="AlphaFoldDB" id="A0A5E4PFK6"/>
<dbReference type="InterPro" id="IPR053158">
    <property type="entry name" value="CapK_Type1_Caps_Biosynth"/>
</dbReference>
<accession>A0A5E4PFK6</accession>
<dbReference type="InterPro" id="IPR042099">
    <property type="entry name" value="ANL_N_sf"/>
</dbReference>
<dbReference type="GO" id="GO:0016874">
    <property type="term" value="F:ligase activity"/>
    <property type="evidence" value="ECO:0007669"/>
    <property type="project" value="UniProtKB-KW"/>
</dbReference>
<evidence type="ECO:0000313" key="2">
    <source>
        <dbReference type="Proteomes" id="UP000324194"/>
    </source>
</evidence>
<name>A0A5E4PFK6_9COXI</name>
<evidence type="ECO:0000313" key="1">
    <source>
        <dbReference type="EMBL" id="VVC75141.1"/>
    </source>
</evidence>
<dbReference type="SUPFAM" id="SSF56801">
    <property type="entry name" value="Acetyl-CoA synthetase-like"/>
    <property type="match status" value="1"/>
</dbReference>
<protein>
    <submittedName>
        <fullName evidence="1">Phenylacetate-coenzyme A ligase</fullName>
    </submittedName>
</protein>
<sequence length="463" mass="52664">MNNELAISLPIPSSIPGIVWPVIPTPMAAQLLSQIHYFNLSETFSPSTLLTLQFTQLVEVINFARKTVPYYRSKFSHLPVITNGEQLREIWDEIPMLSRLDLQQAKDAIFSESPLPSHEPSELMTSTGSTGMPVTVKGNVATQFFWNATTLRDHLWHKHDFNKTYAVIRFTENPAAKPPHGAVFENWGPATYRVVPTGKCHHLTICTTEEEVRWLRDINPHYLNCNPSTLREITQYFAAHGGVPDHLTMVHTNSEIVEPDLRRMVKEVMGVQLVDTYSTKELGYLALQCPEQEHYHVQSENVLVEIINEQGKLCEIDEPGRVVATALHNFASPLIRYFVGDYASPGEPCSCGRNLPVIKRILGRQRNMLKLPDGRRIWPSFTSNGLRLMDMFSGAQFQVIQKSLSEIHINLAHISPFSAKEEENLRAQLSIVFDYPFRFIFNYLEKIERGPGGKYEDFKCEVA</sequence>
<dbReference type="RefSeq" id="WP_148338172.1">
    <property type="nucleotide sequence ID" value="NZ_LR699119.1"/>
</dbReference>
<dbReference type="PANTHER" id="PTHR36932">
    <property type="entry name" value="CAPSULAR POLYSACCHARIDE BIOSYNTHESIS PROTEIN"/>
    <property type="match status" value="1"/>
</dbReference>
<reference evidence="1 2" key="1">
    <citation type="submission" date="2019-08" db="EMBL/GenBank/DDBJ databases">
        <authorList>
            <person name="Guy L."/>
        </authorList>
    </citation>
    <scope>NUCLEOTIDE SEQUENCE [LARGE SCALE GENOMIC DNA]</scope>
    <source>
        <strain evidence="1 2">SGT-108</strain>
    </source>
</reference>
<dbReference type="KEGG" id="asip:AQUSIP_04180"/>
<dbReference type="PANTHER" id="PTHR36932:SF1">
    <property type="entry name" value="CAPSULAR POLYSACCHARIDE BIOSYNTHESIS PROTEIN"/>
    <property type="match status" value="1"/>
</dbReference>